<evidence type="ECO:0000313" key="3">
    <source>
        <dbReference type="Proteomes" id="UP000479710"/>
    </source>
</evidence>
<gene>
    <name evidence="2" type="ORF">E2562_037551</name>
</gene>
<dbReference type="SMART" id="SM00767">
    <property type="entry name" value="DCD"/>
    <property type="match status" value="1"/>
</dbReference>
<dbReference type="Proteomes" id="UP000479710">
    <property type="component" value="Unassembled WGS sequence"/>
</dbReference>
<dbReference type="PANTHER" id="PTHR46444:SF9">
    <property type="entry name" value="DCD (DEVELOPMENT AND CELL DEATH) DOMAIN PROTEIN"/>
    <property type="match status" value="1"/>
</dbReference>
<dbReference type="OrthoDB" id="1928633at2759"/>
<proteinExistence type="predicted"/>
<comment type="caution">
    <text evidence="2">The sequence shown here is derived from an EMBL/GenBank/DDBJ whole genome shotgun (WGS) entry which is preliminary data.</text>
</comment>
<feature type="domain" description="DCD" evidence="1">
    <location>
        <begin position="1"/>
        <end position="77"/>
    </location>
</feature>
<keyword evidence="3" id="KW-1185">Reference proteome</keyword>
<protein>
    <recommendedName>
        <fullName evidence="1">DCD domain-containing protein</fullName>
    </recommendedName>
</protein>
<dbReference type="Pfam" id="PF10539">
    <property type="entry name" value="Dev_Cell_Death"/>
    <property type="match status" value="1"/>
</dbReference>
<dbReference type="PROSITE" id="PS51222">
    <property type="entry name" value="DCD"/>
    <property type="match status" value="1"/>
</dbReference>
<evidence type="ECO:0000259" key="1">
    <source>
        <dbReference type="PROSITE" id="PS51222"/>
    </source>
</evidence>
<accession>A0A6G1DSP0</accession>
<reference evidence="2 3" key="1">
    <citation type="submission" date="2019-11" db="EMBL/GenBank/DDBJ databases">
        <title>Whole genome sequence of Oryza granulata.</title>
        <authorList>
            <person name="Li W."/>
        </authorList>
    </citation>
    <scope>NUCLEOTIDE SEQUENCE [LARGE SCALE GENOMIC DNA]</scope>
    <source>
        <strain evidence="3">cv. Menghai</strain>
        <tissue evidence="2">Leaf</tissue>
    </source>
</reference>
<dbReference type="EMBL" id="SPHZ02000006">
    <property type="protein sequence ID" value="KAF0915638.1"/>
    <property type="molecule type" value="Genomic_DNA"/>
</dbReference>
<dbReference type="PANTHER" id="PTHR46444">
    <property type="entry name" value="DCD (DEVELOPMENT AND CELL DEATH) DOMAIN PROTEIN-RELATED"/>
    <property type="match status" value="1"/>
</dbReference>
<dbReference type="AlphaFoldDB" id="A0A6G1DSP0"/>
<sequence>MAGAIFMSNTATRELCFRTNIFGLPIEYQPFAENIREGMPLFLFDHNERKLYGVFEAASDVAFHLLDIKLRIQLEET</sequence>
<dbReference type="InterPro" id="IPR013989">
    <property type="entry name" value="Dev_and_cell_death_domain"/>
</dbReference>
<name>A0A6G1DSP0_9ORYZ</name>
<evidence type="ECO:0000313" key="2">
    <source>
        <dbReference type="EMBL" id="KAF0915638.1"/>
    </source>
</evidence>
<organism evidence="2 3">
    <name type="scientific">Oryza meyeriana var. granulata</name>
    <dbReference type="NCBI Taxonomy" id="110450"/>
    <lineage>
        <taxon>Eukaryota</taxon>
        <taxon>Viridiplantae</taxon>
        <taxon>Streptophyta</taxon>
        <taxon>Embryophyta</taxon>
        <taxon>Tracheophyta</taxon>
        <taxon>Spermatophyta</taxon>
        <taxon>Magnoliopsida</taxon>
        <taxon>Liliopsida</taxon>
        <taxon>Poales</taxon>
        <taxon>Poaceae</taxon>
        <taxon>BOP clade</taxon>
        <taxon>Oryzoideae</taxon>
        <taxon>Oryzeae</taxon>
        <taxon>Oryzinae</taxon>
        <taxon>Oryza</taxon>
        <taxon>Oryza meyeriana</taxon>
    </lineage>
</organism>